<dbReference type="Proteomes" id="UP000593576">
    <property type="component" value="Unassembled WGS sequence"/>
</dbReference>
<name>A0A7J9KWA7_GOSSC</name>
<organism evidence="1 2">
    <name type="scientific">Gossypium schwendimanii</name>
    <name type="common">Cotton</name>
    <dbReference type="NCBI Taxonomy" id="34291"/>
    <lineage>
        <taxon>Eukaryota</taxon>
        <taxon>Viridiplantae</taxon>
        <taxon>Streptophyta</taxon>
        <taxon>Embryophyta</taxon>
        <taxon>Tracheophyta</taxon>
        <taxon>Spermatophyta</taxon>
        <taxon>Magnoliopsida</taxon>
        <taxon>eudicotyledons</taxon>
        <taxon>Gunneridae</taxon>
        <taxon>Pentapetalae</taxon>
        <taxon>rosids</taxon>
        <taxon>malvids</taxon>
        <taxon>Malvales</taxon>
        <taxon>Malvaceae</taxon>
        <taxon>Malvoideae</taxon>
        <taxon>Gossypium</taxon>
    </lineage>
</organism>
<dbReference type="OrthoDB" id="992674at2759"/>
<reference evidence="1 2" key="1">
    <citation type="journal article" date="2019" name="Genome Biol. Evol.">
        <title>Insights into the evolution of the New World diploid cottons (Gossypium, subgenus Houzingenia) based on genome sequencing.</title>
        <authorList>
            <person name="Grover C.E."/>
            <person name="Arick M.A. 2nd"/>
            <person name="Thrash A."/>
            <person name="Conover J.L."/>
            <person name="Sanders W.S."/>
            <person name="Peterson D.G."/>
            <person name="Frelichowski J.E."/>
            <person name="Scheffler J.A."/>
            <person name="Scheffler B.E."/>
            <person name="Wendel J.F."/>
        </authorList>
    </citation>
    <scope>NUCLEOTIDE SEQUENCE [LARGE SCALE GENOMIC DNA]</scope>
    <source>
        <strain evidence="1">1</strain>
        <tissue evidence="1">Leaf</tissue>
    </source>
</reference>
<proteinExistence type="predicted"/>
<dbReference type="EMBL" id="JABFAF010000002">
    <property type="protein sequence ID" value="MBA0850479.1"/>
    <property type="molecule type" value="Genomic_DNA"/>
</dbReference>
<sequence length="158" mass="18295">MLVDGGFSRFVDLELTNWVVAIRRDEFKLKVGGLNPRVFFCNFVLVVVEEQEHLHFPVVKCKPSRNKVKEVVIHWVPSPLGWTKFNVASVAKEDEARCCWGVERQVRIGTFMIFWADDAVGLEIIEEFLVVVIVKSFNRGWMSQVIREFCNIFVYGRG</sequence>
<accession>A0A7J9KWA7</accession>
<dbReference type="AlphaFoldDB" id="A0A7J9KWA7"/>
<keyword evidence="2" id="KW-1185">Reference proteome</keyword>
<evidence type="ECO:0000313" key="1">
    <source>
        <dbReference type="EMBL" id="MBA0850479.1"/>
    </source>
</evidence>
<protein>
    <submittedName>
        <fullName evidence="1">Uncharacterized protein</fullName>
    </submittedName>
</protein>
<comment type="caution">
    <text evidence="1">The sequence shown here is derived from an EMBL/GenBank/DDBJ whole genome shotgun (WGS) entry which is preliminary data.</text>
</comment>
<evidence type="ECO:0000313" key="2">
    <source>
        <dbReference type="Proteomes" id="UP000593576"/>
    </source>
</evidence>
<gene>
    <name evidence="1" type="ORF">Goshw_030330</name>
</gene>